<feature type="transmembrane region" description="Helical" evidence="1">
    <location>
        <begin position="61"/>
        <end position="83"/>
    </location>
</feature>
<evidence type="ECO:0000313" key="3">
    <source>
        <dbReference type="Proteomes" id="UP000242616"/>
    </source>
</evidence>
<feature type="transmembrane region" description="Helical" evidence="1">
    <location>
        <begin position="133"/>
        <end position="150"/>
    </location>
</feature>
<organism evidence="2 3">
    <name type="scientific">Thermosipho affectus</name>
    <dbReference type="NCBI Taxonomy" id="660294"/>
    <lineage>
        <taxon>Bacteria</taxon>
        <taxon>Thermotogati</taxon>
        <taxon>Thermotogota</taxon>
        <taxon>Thermotogae</taxon>
        <taxon>Thermotogales</taxon>
        <taxon>Fervidobacteriaceae</taxon>
        <taxon>Thermosipho</taxon>
    </lineage>
</organism>
<reference evidence="2 3" key="1">
    <citation type="submission" date="2015-06" db="EMBL/GenBank/DDBJ databases">
        <title>Genome sequencing of Thermotogales isolates from hydrothermal vents.</title>
        <authorList>
            <person name="Haverkamp T.H."/>
            <person name="Kublanov I.V."/>
            <person name="Nesbo C.L."/>
        </authorList>
    </citation>
    <scope>NUCLEOTIDE SEQUENCE [LARGE SCALE GENOMIC DNA]</scope>
    <source>
        <strain evidence="3">ik275mar</strain>
    </source>
</reference>
<dbReference type="EMBL" id="LBFC01000023">
    <property type="protein sequence ID" value="ONN26494.1"/>
    <property type="molecule type" value="Genomic_DNA"/>
</dbReference>
<evidence type="ECO:0000256" key="1">
    <source>
        <dbReference type="SAM" id="Phobius"/>
    </source>
</evidence>
<proteinExistence type="predicted"/>
<evidence type="ECO:0000313" key="2">
    <source>
        <dbReference type="EMBL" id="ONN26494.1"/>
    </source>
</evidence>
<feature type="transmembrane region" description="Helical" evidence="1">
    <location>
        <begin position="104"/>
        <end position="121"/>
    </location>
</feature>
<keyword evidence="1" id="KW-0472">Membrane</keyword>
<feature type="transmembrane region" description="Helical" evidence="1">
    <location>
        <begin position="20"/>
        <end position="41"/>
    </location>
</feature>
<comment type="caution">
    <text evidence="2">The sequence shown here is derived from an EMBL/GenBank/DDBJ whole genome shotgun (WGS) entry which is preliminary data.</text>
</comment>
<dbReference type="RefSeq" id="WP_077198731.1">
    <property type="nucleotide sequence ID" value="NZ_LBFC01000023.1"/>
</dbReference>
<name>A0ABX3IGR6_9BACT</name>
<protein>
    <submittedName>
        <fullName evidence="2">Uncharacterized protein</fullName>
    </submittedName>
</protein>
<keyword evidence="1" id="KW-1133">Transmembrane helix</keyword>
<accession>A0ABX3IGR6</accession>
<keyword evidence="3" id="KW-1185">Reference proteome</keyword>
<sequence>MDTKNNIFIKLKTWLIKEYVEINIIPIFAIILSIFDMYLLLSKANIPPLSDTGDFRWWFKLYWIVILSFPSIAILNFLSNIIFKTCKREKISKVKVKGWWVSFYFEYVNITMVLWSVILYIFCGTRDVLNKGLKWIIIYLLILVLVHPLNKKNIIFVMMKNKKRRYF</sequence>
<gene>
    <name evidence="2" type="ORF">XJ44_08485</name>
</gene>
<keyword evidence="1" id="KW-0812">Transmembrane</keyword>
<dbReference type="Proteomes" id="UP000242616">
    <property type="component" value="Unassembled WGS sequence"/>
</dbReference>